<evidence type="ECO:0000259" key="2">
    <source>
        <dbReference type="Pfam" id="PF00534"/>
    </source>
</evidence>
<keyword evidence="1" id="KW-0175">Coiled coil</keyword>
<dbReference type="Pfam" id="PF00534">
    <property type="entry name" value="Glycos_transf_1"/>
    <property type="match status" value="1"/>
</dbReference>
<accession>A0A0Z8GDW0</accession>
<dbReference type="Gene3D" id="3.40.50.2000">
    <property type="entry name" value="Glycogen Phosphorylase B"/>
    <property type="match status" value="2"/>
</dbReference>
<dbReference type="AlphaFoldDB" id="A0A0Z8GDW0"/>
<organism evidence="4 5">
    <name type="scientific">Streptococcus suis</name>
    <dbReference type="NCBI Taxonomy" id="1307"/>
    <lineage>
        <taxon>Bacteria</taxon>
        <taxon>Bacillati</taxon>
        <taxon>Bacillota</taxon>
        <taxon>Bacilli</taxon>
        <taxon>Lactobacillales</taxon>
        <taxon>Streptococcaceae</taxon>
        <taxon>Streptococcus</taxon>
    </lineage>
</organism>
<name>A0A0Z8GDW0_STRSU</name>
<dbReference type="Proteomes" id="UP000072530">
    <property type="component" value="Unassembled WGS sequence"/>
</dbReference>
<evidence type="ECO:0000313" key="3">
    <source>
        <dbReference type="EMBL" id="CYU91693.1"/>
    </source>
</evidence>
<dbReference type="EMBL" id="FIGH01000016">
    <property type="protein sequence ID" value="CYU91693.1"/>
    <property type="molecule type" value="Genomic_DNA"/>
</dbReference>
<evidence type="ECO:0000313" key="4">
    <source>
        <dbReference type="EMBL" id="CYU96954.1"/>
    </source>
</evidence>
<reference evidence="5 6" key="1">
    <citation type="submission" date="2016-02" db="EMBL/GenBank/DDBJ databases">
        <authorList>
            <consortium name="Pathogen Informatics"/>
        </authorList>
    </citation>
    <scope>NUCLEOTIDE SEQUENCE [LARGE SCALE GENOMIC DNA]</scope>
    <source>
        <strain evidence="3 6">LSS30</strain>
        <strain evidence="4 5">LSS31</strain>
    </source>
</reference>
<feature type="coiled-coil region" evidence="1">
    <location>
        <begin position="521"/>
        <end position="555"/>
    </location>
</feature>
<feature type="coiled-coil region" evidence="1">
    <location>
        <begin position="320"/>
        <end position="347"/>
    </location>
</feature>
<evidence type="ECO:0000313" key="5">
    <source>
        <dbReference type="Proteomes" id="UP000072530"/>
    </source>
</evidence>
<dbReference type="Proteomes" id="UP000074664">
    <property type="component" value="Unassembled WGS sequence"/>
</dbReference>
<dbReference type="EMBL" id="FIGG01000008">
    <property type="protein sequence ID" value="CYU96954.1"/>
    <property type="molecule type" value="Genomic_DNA"/>
</dbReference>
<dbReference type="SUPFAM" id="SSF53756">
    <property type="entry name" value="UDP-Glycosyltransferase/glycogen phosphorylase"/>
    <property type="match status" value="1"/>
</dbReference>
<dbReference type="PANTHER" id="PTHR12526">
    <property type="entry name" value="GLYCOSYLTRANSFERASE"/>
    <property type="match status" value="1"/>
</dbReference>
<sequence length="579" mass="66571">MRILFISPVGALFSGAEVSILNLMEYLSKNGHHIYNVIPDNETNADSTYLSRMQVANIKYYSMRSLCWWWLESKNIPEADRTAALLYQHKNIADIRQIIREEAIDLVISNTVHVFQGAIAAALENCRHYYLIHEFPKGEFEYYKEKIPVINLLSDKIFAVHGGLYEELSSYFSSDKLSSFIPYSQVDEQKLKTGSRTRIVSIGGISEWKNQLELIKAFAKLQSTYDLELVFIGGWDNEYKAICDCYISENSIRNVQFLGYQENPWSFVTDRDIVVFPSKFEAFPLVLVEAILNGVPYIASDNLGYHTVGKFFETENFYSLGEVEDLVEKLKNTLENYEHCKDEALLLSAVAQRKYTIFEASKNIIDSINGDFFPLNTKKLQGISSLLGVSIAEDMLMYIEQQKITVYYSNEKNEFSAADSFVLPLLNEGEFTINTGIAKKIRVDLSESFGSFEYTSLKTVDDVIELTPIFVSGIELNGGNVFAEEDPQLIYDVSELSDRKLVFRYKRKDVSATPKQLCELLNEEIIINKSKEMQLEQLQENFKQLELAYEQLSNDYHMVIGSRRWTIPTKIINFFRRKK</sequence>
<protein>
    <submittedName>
        <fullName evidence="4">Polysaccharide biosynthesis protein</fullName>
    </submittedName>
</protein>
<feature type="domain" description="Glycosyl transferase family 1" evidence="2">
    <location>
        <begin position="189"/>
        <end position="341"/>
    </location>
</feature>
<dbReference type="GO" id="GO:0016757">
    <property type="term" value="F:glycosyltransferase activity"/>
    <property type="evidence" value="ECO:0007669"/>
    <property type="project" value="InterPro"/>
</dbReference>
<dbReference type="CDD" id="cd03801">
    <property type="entry name" value="GT4_PimA-like"/>
    <property type="match status" value="1"/>
</dbReference>
<proteinExistence type="predicted"/>
<gene>
    <name evidence="4" type="primary">rgpE</name>
    <name evidence="3" type="ORF">ERS132392_02252</name>
    <name evidence="4" type="ORF">ERS132393_01765</name>
</gene>
<evidence type="ECO:0000256" key="1">
    <source>
        <dbReference type="SAM" id="Coils"/>
    </source>
</evidence>
<dbReference type="InterPro" id="IPR001296">
    <property type="entry name" value="Glyco_trans_1"/>
</dbReference>
<dbReference type="RefSeq" id="WP_044670851.1">
    <property type="nucleotide sequence ID" value="NZ_CEDH01000006.1"/>
</dbReference>
<evidence type="ECO:0000313" key="6">
    <source>
        <dbReference type="Proteomes" id="UP000074664"/>
    </source>
</evidence>